<dbReference type="Gene3D" id="3.40.30.10">
    <property type="entry name" value="Glutaredoxin"/>
    <property type="match status" value="1"/>
</dbReference>
<dbReference type="SUPFAM" id="SSF52833">
    <property type="entry name" value="Thioredoxin-like"/>
    <property type="match status" value="1"/>
</dbReference>
<dbReference type="InterPro" id="IPR036249">
    <property type="entry name" value="Thioredoxin-like_sf"/>
</dbReference>
<evidence type="ECO:0008006" key="3">
    <source>
        <dbReference type="Google" id="ProtNLM"/>
    </source>
</evidence>
<keyword evidence="2" id="KW-1185">Reference proteome</keyword>
<evidence type="ECO:0000313" key="1">
    <source>
        <dbReference type="EMBL" id="VDM11935.1"/>
    </source>
</evidence>
<name>A0A3P7FRT3_WUCBA</name>
<dbReference type="InParanoid" id="A0A3P7FRT3"/>
<proteinExistence type="predicted"/>
<dbReference type="OrthoDB" id="446890at2759"/>
<gene>
    <name evidence="1" type="ORF">WBA_LOCUS5321</name>
</gene>
<dbReference type="Proteomes" id="UP000270924">
    <property type="component" value="Unassembled WGS sequence"/>
</dbReference>
<dbReference type="AlphaFoldDB" id="A0A3P7FRT3"/>
<reference evidence="1 2" key="1">
    <citation type="submission" date="2018-11" db="EMBL/GenBank/DDBJ databases">
        <authorList>
            <consortium name="Pathogen Informatics"/>
        </authorList>
    </citation>
    <scope>NUCLEOTIDE SEQUENCE [LARGE SCALE GENOMIC DNA]</scope>
</reference>
<evidence type="ECO:0000313" key="2">
    <source>
        <dbReference type="Proteomes" id="UP000270924"/>
    </source>
</evidence>
<protein>
    <recommendedName>
        <fullName evidence="3">Glutathione peroxidase</fullName>
    </recommendedName>
</protein>
<sequence length="116" mass="13562">MSLLLYVYKRNEHGDFSCFARFTGTAAVSQTIYDFTMIRKSNCGVDAKKFVKEKYYYEPDIYIKIDVSEKQSSSFAKKIKWNFTKFLIGRNGDSVNKFWLFQEISPPKPLPKANMD</sequence>
<organism evidence="1 2">
    <name type="scientific">Wuchereria bancrofti</name>
    <dbReference type="NCBI Taxonomy" id="6293"/>
    <lineage>
        <taxon>Eukaryota</taxon>
        <taxon>Metazoa</taxon>
        <taxon>Ecdysozoa</taxon>
        <taxon>Nematoda</taxon>
        <taxon>Chromadorea</taxon>
        <taxon>Rhabditida</taxon>
        <taxon>Spirurina</taxon>
        <taxon>Spiruromorpha</taxon>
        <taxon>Filarioidea</taxon>
        <taxon>Onchocercidae</taxon>
        <taxon>Wuchereria</taxon>
    </lineage>
</organism>
<dbReference type="EMBL" id="UYWW01002572">
    <property type="protein sequence ID" value="VDM11935.1"/>
    <property type="molecule type" value="Genomic_DNA"/>
</dbReference>
<accession>A0A3P7FRT3</accession>